<dbReference type="CDD" id="cd00082">
    <property type="entry name" value="HisKA"/>
    <property type="match status" value="1"/>
</dbReference>
<comment type="catalytic activity">
    <reaction evidence="1">
        <text>ATP + protein L-histidine = ADP + protein N-phospho-L-histidine.</text>
        <dbReference type="EC" id="2.7.13.3"/>
    </reaction>
</comment>
<keyword evidence="6 11" id="KW-0418">Kinase</keyword>
<comment type="similarity">
    <text evidence="2">In the N-terminal section; belongs to the phytochrome family.</text>
</comment>
<dbReference type="Pfam" id="PF02518">
    <property type="entry name" value="HATPase_c"/>
    <property type="match status" value="1"/>
</dbReference>
<dbReference type="InterPro" id="IPR025751">
    <property type="entry name" value="RsbRD_N_dom"/>
</dbReference>
<evidence type="ECO:0000259" key="10">
    <source>
        <dbReference type="PROSITE" id="PS50109"/>
    </source>
</evidence>
<dbReference type="InterPro" id="IPR005467">
    <property type="entry name" value="His_kinase_dom"/>
</dbReference>
<dbReference type="AlphaFoldDB" id="K9ZMI1"/>
<keyword evidence="4" id="KW-0597">Phosphoprotein</keyword>
<evidence type="ECO:0000256" key="6">
    <source>
        <dbReference type="ARBA" id="ARBA00022777"/>
    </source>
</evidence>
<feature type="domain" description="Histidine kinase" evidence="10">
    <location>
        <begin position="170"/>
        <end position="393"/>
    </location>
</feature>
<evidence type="ECO:0000256" key="8">
    <source>
        <dbReference type="ARBA" id="ARBA00074306"/>
    </source>
</evidence>
<keyword evidence="12" id="KW-1185">Reference proteome</keyword>
<dbReference type="PANTHER" id="PTHR43711">
    <property type="entry name" value="TWO-COMPONENT HISTIDINE KINASE"/>
    <property type="match status" value="1"/>
</dbReference>
<dbReference type="SMART" id="SM00387">
    <property type="entry name" value="HATPase_c"/>
    <property type="match status" value="1"/>
</dbReference>
<evidence type="ECO:0000256" key="2">
    <source>
        <dbReference type="ARBA" id="ARBA00006402"/>
    </source>
</evidence>
<dbReference type="STRING" id="272123.Anacy_4654"/>
<evidence type="ECO:0000256" key="1">
    <source>
        <dbReference type="ARBA" id="ARBA00000085"/>
    </source>
</evidence>
<dbReference type="Proteomes" id="UP000010474">
    <property type="component" value="Chromosome"/>
</dbReference>
<reference evidence="12" key="1">
    <citation type="journal article" date="2013" name="Proc. Natl. Acad. Sci. U.S.A.">
        <title>Improving the coverage of the cyanobacterial phylum using diversity-driven genome sequencing.</title>
        <authorList>
            <person name="Shih P.M."/>
            <person name="Wu D."/>
            <person name="Latifi A."/>
            <person name="Axen S.D."/>
            <person name="Fewer D.P."/>
            <person name="Talla E."/>
            <person name="Calteau A."/>
            <person name="Cai F."/>
            <person name="Tandeau de Marsac N."/>
            <person name="Rippka R."/>
            <person name="Herdman M."/>
            <person name="Sivonen K."/>
            <person name="Coursin T."/>
            <person name="Laurent T."/>
            <person name="Goodwin L."/>
            <person name="Nolan M."/>
            <person name="Davenport K.W."/>
            <person name="Han C.S."/>
            <person name="Rubin E.M."/>
            <person name="Eisen J.A."/>
            <person name="Woyke T."/>
            <person name="Gugger M."/>
            <person name="Kerfeld C.A."/>
        </authorList>
    </citation>
    <scope>NUCLEOTIDE SEQUENCE [LARGE SCALE GENOMIC DNA]</scope>
    <source>
        <strain evidence="12">ATCC 27899 / PCC 7122</strain>
    </source>
</reference>
<dbReference type="PROSITE" id="PS50109">
    <property type="entry name" value="HIS_KIN"/>
    <property type="match status" value="1"/>
</dbReference>
<dbReference type="SUPFAM" id="SSF55874">
    <property type="entry name" value="ATPase domain of HSP90 chaperone/DNA topoisomerase II/histidine kinase"/>
    <property type="match status" value="1"/>
</dbReference>
<dbReference type="Pfam" id="PF14361">
    <property type="entry name" value="RsbRD_N"/>
    <property type="match status" value="1"/>
</dbReference>
<dbReference type="HOGENOM" id="CLU_000445_89_3_3"/>
<keyword evidence="9" id="KW-0175">Coiled coil</keyword>
<accession>K9ZMI1</accession>
<gene>
    <name evidence="11" type="ordered locus">Anacy_4654</name>
</gene>
<evidence type="ECO:0000313" key="11">
    <source>
        <dbReference type="EMBL" id="AFZ60004.1"/>
    </source>
</evidence>
<dbReference type="SUPFAM" id="SSF47384">
    <property type="entry name" value="Homodimeric domain of signal transducing histidine kinase"/>
    <property type="match status" value="1"/>
</dbReference>
<organism evidence="11 12">
    <name type="scientific">Anabaena cylindrica (strain ATCC 27899 / PCC 7122)</name>
    <dbReference type="NCBI Taxonomy" id="272123"/>
    <lineage>
        <taxon>Bacteria</taxon>
        <taxon>Bacillati</taxon>
        <taxon>Cyanobacteriota</taxon>
        <taxon>Cyanophyceae</taxon>
        <taxon>Nostocales</taxon>
        <taxon>Nostocaceae</taxon>
        <taxon>Anabaena</taxon>
    </lineage>
</organism>
<dbReference type="eggNOG" id="COG2205">
    <property type="taxonomic scope" value="Bacteria"/>
</dbReference>
<evidence type="ECO:0000313" key="12">
    <source>
        <dbReference type="Proteomes" id="UP000010474"/>
    </source>
</evidence>
<protein>
    <recommendedName>
        <fullName evidence="8">Circadian input-output histidine kinase CikA</fullName>
        <ecNumber evidence="3">2.7.13.3</ecNumber>
    </recommendedName>
</protein>
<dbReference type="EC" id="2.7.13.3" evidence="3"/>
<evidence type="ECO:0000256" key="7">
    <source>
        <dbReference type="ARBA" id="ARBA00023012"/>
    </source>
</evidence>
<name>K9ZMI1_ANACC</name>
<keyword evidence="7" id="KW-0902">Two-component regulatory system</keyword>
<dbReference type="InterPro" id="IPR003594">
    <property type="entry name" value="HATPase_dom"/>
</dbReference>
<proteinExistence type="inferred from homology"/>
<evidence type="ECO:0000256" key="9">
    <source>
        <dbReference type="SAM" id="Coils"/>
    </source>
</evidence>
<sequence>MDFSQLLAERIDTIIDQWVIAVHQDKRIESASNLPYSRIKNHVPDVLKAMVTVLSTSQGNDYKAIVIASWQHGSLRATQGFNPAEIAREYHHLRTVIFDTIQMDLMEGKPTEIIRTMRLINAVIDEAIARCFTSYVDERLRELENLHNTLALHNQELTRLVNDNREHLSLLAHDLKHPLASIIGYSDLFLREHRQKAQKQDTYNNLEHIERVLRNGRHLLRLINDLLELSRHDSGKIKLELTSTDVREIISNVCEMFKPLATEKNLLMVMNCEQAPQQVITDALQLQQIVMNLISNAIRYTESGNINITCQVLDNQKWELVVADTGIGITAENQEQIFEPYFRYTHKNFRLPDSTGLGLAIVSRLVKLLQGEIKLVSQPEVGSTFTVILPLQLEIKES</sequence>
<dbReference type="PANTHER" id="PTHR43711:SF26">
    <property type="entry name" value="SENSOR HISTIDINE KINASE RCSC"/>
    <property type="match status" value="1"/>
</dbReference>
<dbReference type="KEGG" id="acy:Anacy_4654"/>
<dbReference type="PATRIC" id="fig|272123.3.peg.5066"/>
<dbReference type="FunFam" id="3.30.565.10:FF:000010">
    <property type="entry name" value="Sensor histidine kinase RcsC"/>
    <property type="match status" value="1"/>
</dbReference>
<dbReference type="Gene3D" id="3.30.565.10">
    <property type="entry name" value="Histidine kinase-like ATPase, C-terminal domain"/>
    <property type="match status" value="1"/>
</dbReference>
<evidence type="ECO:0000256" key="3">
    <source>
        <dbReference type="ARBA" id="ARBA00012438"/>
    </source>
</evidence>
<dbReference type="InterPro" id="IPR036890">
    <property type="entry name" value="HATPase_C_sf"/>
</dbReference>
<feature type="coiled-coil region" evidence="9">
    <location>
        <begin position="136"/>
        <end position="163"/>
    </location>
</feature>
<dbReference type="Pfam" id="PF00512">
    <property type="entry name" value="HisKA"/>
    <property type="match status" value="1"/>
</dbReference>
<dbReference type="RefSeq" id="WP_015216620.1">
    <property type="nucleotide sequence ID" value="NC_019771.1"/>
</dbReference>
<dbReference type="Gene3D" id="1.10.287.130">
    <property type="match status" value="1"/>
</dbReference>
<evidence type="ECO:0000256" key="5">
    <source>
        <dbReference type="ARBA" id="ARBA00022679"/>
    </source>
</evidence>
<dbReference type="GO" id="GO:0000155">
    <property type="term" value="F:phosphorelay sensor kinase activity"/>
    <property type="evidence" value="ECO:0007669"/>
    <property type="project" value="InterPro"/>
</dbReference>
<dbReference type="OrthoDB" id="568844at2"/>
<evidence type="ECO:0000256" key="4">
    <source>
        <dbReference type="ARBA" id="ARBA00022553"/>
    </source>
</evidence>
<dbReference type="InterPro" id="IPR050736">
    <property type="entry name" value="Sensor_HK_Regulatory"/>
</dbReference>
<dbReference type="PRINTS" id="PR00344">
    <property type="entry name" value="BCTRLSENSOR"/>
</dbReference>
<dbReference type="InterPro" id="IPR036097">
    <property type="entry name" value="HisK_dim/P_sf"/>
</dbReference>
<dbReference type="InterPro" id="IPR003661">
    <property type="entry name" value="HisK_dim/P_dom"/>
</dbReference>
<keyword evidence="5" id="KW-0808">Transferase</keyword>
<dbReference type="EMBL" id="CP003659">
    <property type="protein sequence ID" value="AFZ60004.1"/>
    <property type="molecule type" value="Genomic_DNA"/>
</dbReference>
<dbReference type="SMART" id="SM00388">
    <property type="entry name" value="HisKA"/>
    <property type="match status" value="1"/>
</dbReference>
<dbReference type="InterPro" id="IPR004358">
    <property type="entry name" value="Sig_transdc_His_kin-like_C"/>
</dbReference>